<dbReference type="GO" id="GO:0032259">
    <property type="term" value="P:methylation"/>
    <property type="evidence" value="ECO:0007669"/>
    <property type="project" value="InterPro"/>
</dbReference>
<evidence type="ECO:0000259" key="3">
    <source>
        <dbReference type="PROSITE" id="PS51192"/>
    </source>
</evidence>
<dbReference type="RefSeq" id="WP_183695668.1">
    <property type="nucleotide sequence ID" value="NZ_JACICA010000003.1"/>
</dbReference>
<dbReference type="InterPro" id="IPR011856">
    <property type="entry name" value="tRNA_endonuc-like_dom_sf"/>
</dbReference>
<reference evidence="5 6" key="1">
    <citation type="submission" date="2020-08" db="EMBL/GenBank/DDBJ databases">
        <title>Genomic Encyclopedia of Type Strains, Phase IV (KMG-IV): sequencing the most valuable type-strain genomes for metagenomic binning, comparative biology and taxonomic classification.</title>
        <authorList>
            <person name="Goeker M."/>
        </authorList>
    </citation>
    <scope>NUCLEOTIDE SEQUENCE [LARGE SCALE GENOMIC DNA]</scope>
    <source>
        <strain evidence="5 6">DSM 22548</strain>
    </source>
</reference>
<accession>A0A7W5UJE2</accession>
<dbReference type="PROSITE" id="PS51194">
    <property type="entry name" value="HELICASE_CTER"/>
    <property type="match status" value="1"/>
</dbReference>
<dbReference type="InterPro" id="IPR029063">
    <property type="entry name" value="SAM-dependent_MTases_sf"/>
</dbReference>
<dbReference type="GO" id="GO:0016787">
    <property type="term" value="F:hydrolase activity"/>
    <property type="evidence" value="ECO:0007669"/>
    <property type="project" value="InterPro"/>
</dbReference>
<dbReference type="EMBL" id="JACICA010000003">
    <property type="protein sequence ID" value="MBB3702532.1"/>
    <property type="molecule type" value="Genomic_DNA"/>
</dbReference>
<dbReference type="Pfam" id="PF22240">
    <property type="entry name" value="ISP_coupler"/>
    <property type="match status" value="1"/>
</dbReference>
<dbReference type="PRINTS" id="PR00507">
    <property type="entry name" value="N12N6MTFRASE"/>
</dbReference>
<dbReference type="GO" id="GO:0003677">
    <property type="term" value="F:DNA binding"/>
    <property type="evidence" value="ECO:0007669"/>
    <property type="project" value="InterPro"/>
</dbReference>
<dbReference type="SMART" id="SM00487">
    <property type="entry name" value="DEXDc"/>
    <property type="match status" value="1"/>
</dbReference>
<keyword evidence="2" id="KW-0680">Restriction system</keyword>
<dbReference type="Pfam" id="PF02384">
    <property type="entry name" value="N6_Mtase"/>
    <property type="match status" value="1"/>
</dbReference>
<dbReference type="InterPro" id="IPR001650">
    <property type="entry name" value="Helicase_C-like"/>
</dbReference>
<dbReference type="GO" id="GO:0009307">
    <property type="term" value="P:DNA restriction-modification system"/>
    <property type="evidence" value="ECO:0007669"/>
    <property type="project" value="UniProtKB-KW"/>
</dbReference>
<dbReference type="PANTHER" id="PTHR47396:SF1">
    <property type="entry name" value="ATP-DEPENDENT HELICASE IRC3-RELATED"/>
    <property type="match status" value="1"/>
</dbReference>
<dbReference type="GO" id="GO:0008170">
    <property type="term" value="F:N-methyltransferase activity"/>
    <property type="evidence" value="ECO:0007669"/>
    <property type="project" value="InterPro"/>
</dbReference>
<dbReference type="GO" id="GO:0005524">
    <property type="term" value="F:ATP binding"/>
    <property type="evidence" value="ECO:0007669"/>
    <property type="project" value="InterPro"/>
</dbReference>
<dbReference type="InterPro" id="IPR006935">
    <property type="entry name" value="Helicase/UvrB_N"/>
</dbReference>
<dbReference type="InterPro" id="IPR050742">
    <property type="entry name" value="Helicase_Restrict-Modif_Enz"/>
</dbReference>
<evidence type="ECO:0000256" key="2">
    <source>
        <dbReference type="ARBA" id="ARBA00022747"/>
    </source>
</evidence>
<keyword evidence="5" id="KW-0378">Hydrolase</keyword>
<dbReference type="Pfam" id="PF00271">
    <property type="entry name" value="Helicase_C"/>
    <property type="match status" value="1"/>
</dbReference>
<dbReference type="InterPro" id="IPR027417">
    <property type="entry name" value="P-loop_NTPase"/>
</dbReference>
<sequence>MKTFDEILNLFREYSATELEKGHKFEQLIQRWLLSDPRYSNTVKRVWLWNEFPAKAEFGTHDLGIDLVAETDQKEFWAIQCKCYREDAVIDMPKVDSFISQATRTFTHPDTKEKISFSEMIWVSTTSKWNPHAEQKIQNQLIPFTRINQFELRNAAVDWEKLNSGQQGQNAVLPGKSPRAHQIKAMECAQNHFMEHDRGKLIMACGTGKTYTSLKIVEQETNKKGLVLFLVPSIALLGQGLNNWMTDTSAVIKPICICSDSKASKLNEDIDVSIVDMPYPATTNIPTTVKHLLQYRKSDALIVVFSTYQSIDVVAEAQRQILEETNGTFGVFDMIVCDEAHRTTGAKSKYKEESNFTKIHDNNFIQGRKRMYMTATPRYYNANIKETAKEKDMLLWSMDNEDFFGKEFYRIGFGEAVDLKLLTDYKVLVLTLSEEDLSEDMKTKIKGNDELTLDDASKLVGCVNALSKRIKGDKGITAAEDPGMMKRAVVFCSTINRSKRSSGIASTDFAKQFPELAKYYKENDVEESERNQVVNVEARHIDGGMSAEIRAEAIDWLKDESIADGQCRILSNVRCLSEGVDVPALDAVIFASARDSQVDVVQSVGRVMRSFKDPKTQKPKKYGYIIIPVVVPPNTEPNLILDNNDRFKVVWDILNALRAHDEQFNATVNKISLNKERPSKIVVAGVPRGSFQMLGGDARPTHDDNEKDLAQLSNEDVATQLELRFGELQDGIYAKMVEKVGDRLYWENWAAKVGDIAKKFIYRIGQLVHTGVHKEEFDTFLHVLQQNLNPSITAEQTIEMLAQHMITRPVFEALFKEYHFATNNTVSQSMQRMLEILESEEVSKDTSVLEDFYSNVSKYVGTIDNLEGKQAIIKTLYEKFFKGAFPKTVDKLGIVYTPIECVDFIVHSVNDILNKEFNCSLTDENVHILDPFTGTGTFITRLLQSGLILPADIERKYLHEIHCNEIVLLAYYIADVNIESVFHELTQRAEYLPYNNICLTDTFQTTEHRDPVFDKSWFAGNSANVEQQLKAPIRVIIGNPPYSIGQKSANDNAQNQSYEMLDKRITDTYVKASAAGLNKSTYDLYIKAFRWASDRLSMNKEEGGVVAFISNGAWIDGNANDGFRKCLEREFSAIYVFNLRGNQRTSGELSRKEGGKIFGSGSRTPIAITLLVKKPHQTADNRATIYYHDIGDYLSREEKLKIVHNFKSISSPKLNWTILQPNEHGDWINQRNEGFSELIPLAPEKKFDAKTQSAFMTYAIGLASNRDNWVYSFSKETIGQNMQRMIKFYNAQCEDYQNALTTNPNLSIEDFIDTNPQKISWTVNLKRYLDKGLALSAQTDYRSSLYRPFCKQYLYYNDNFIERPGLSKKLFPTPESKNLVICLSGIGSSKGFSALITDKIPDLQLMFNGQCFPLYWYEENKQQGLFTKGSCDYIRHDGISDWMLKEVRNRVGNKKITKEMIFYYVYGLLHSPDYRETFASDLKKSLPRIPIITDETEWMNFYYAGKTLAELHLNYESVEPCDVTISDTYAGDDEYEHYAVSKMHFPKKGEQGTIIYNEYLRIDDIPARVYEYVVNGKSAVEWIMERYAVTIDKKSLIKNDPNLWSKEHEESRYIFNLLLSVMNVSLQTADIVERLPRLHFDGSNVTITEKGHDMLPAEEEDPNTYKGSDTLKLSIKQVFFNQIVAGTKKTEYREISNAYTANKYLATDVHGTPLCDPKHTVEGRTYHPDEYNDGHFPFVARPYKRIRLSVGPFGDSCMAEITHVTFSVSRQKGKGLVVWQAEYHLGKVTNVRRKHK</sequence>
<evidence type="ECO:0000313" key="6">
    <source>
        <dbReference type="Proteomes" id="UP000541425"/>
    </source>
</evidence>
<keyword evidence="5" id="KW-0067">ATP-binding</keyword>
<dbReference type="SUPFAM" id="SSF52980">
    <property type="entry name" value="Restriction endonuclease-like"/>
    <property type="match status" value="1"/>
</dbReference>
<dbReference type="InterPro" id="IPR041635">
    <property type="entry name" value="Type_ISP_LLaBIII_C"/>
</dbReference>
<dbReference type="CDD" id="cd22333">
    <property type="entry name" value="LlaBIII_nuclease-like"/>
    <property type="match status" value="1"/>
</dbReference>
<feature type="domain" description="Helicase ATP-binding" evidence="3">
    <location>
        <begin position="190"/>
        <end position="395"/>
    </location>
</feature>
<dbReference type="Pfam" id="PF04851">
    <property type="entry name" value="ResIII"/>
    <property type="match status" value="1"/>
</dbReference>
<dbReference type="SMART" id="SM00490">
    <property type="entry name" value="HELICc"/>
    <property type="match status" value="1"/>
</dbReference>
<organism evidence="5 6">
    <name type="scientific">Alloprevotella rava</name>
    <dbReference type="NCBI Taxonomy" id="671218"/>
    <lineage>
        <taxon>Bacteria</taxon>
        <taxon>Pseudomonadati</taxon>
        <taxon>Bacteroidota</taxon>
        <taxon>Bacteroidia</taxon>
        <taxon>Bacteroidales</taxon>
        <taxon>Prevotellaceae</taxon>
        <taxon>Alloprevotella</taxon>
    </lineage>
</organism>
<dbReference type="SUPFAM" id="SSF53335">
    <property type="entry name" value="S-adenosyl-L-methionine-dependent methyltransferases"/>
    <property type="match status" value="1"/>
</dbReference>
<dbReference type="Gene3D" id="3.40.1350.10">
    <property type="match status" value="1"/>
</dbReference>
<dbReference type="InterPro" id="IPR014001">
    <property type="entry name" value="Helicase_ATP-bd"/>
</dbReference>
<dbReference type="SUPFAM" id="SSF52540">
    <property type="entry name" value="P-loop containing nucleoside triphosphate hydrolases"/>
    <property type="match status" value="1"/>
</dbReference>
<dbReference type="PANTHER" id="PTHR47396">
    <property type="entry name" value="TYPE I RESTRICTION ENZYME ECOKI R PROTEIN"/>
    <property type="match status" value="1"/>
</dbReference>
<dbReference type="InterPro" id="IPR003356">
    <property type="entry name" value="DNA_methylase_A-5"/>
</dbReference>
<dbReference type="InterPro" id="IPR053980">
    <property type="entry name" value="ISP_coupler"/>
</dbReference>
<keyword evidence="5" id="KW-0347">Helicase</keyword>
<protein>
    <submittedName>
        <fullName evidence="5">Putative helicase</fullName>
    </submittedName>
</protein>
<name>A0A7W5UJE2_9BACT</name>
<dbReference type="InterPro" id="IPR039442">
    <property type="entry name" value="Mrr-like_dom"/>
</dbReference>
<comment type="caution">
    <text evidence="5">The sequence shown here is derived from an EMBL/GenBank/DDBJ whole genome shotgun (WGS) entry which is preliminary data.</text>
</comment>
<dbReference type="Gene3D" id="3.40.50.300">
    <property type="entry name" value="P-loop containing nucleotide triphosphate hydrolases"/>
    <property type="match status" value="2"/>
</dbReference>
<evidence type="ECO:0000256" key="1">
    <source>
        <dbReference type="ARBA" id="ARBA00006594"/>
    </source>
</evidence>
<keyword evidence="5" id="KW-0547">Nucleotide-binding</keyword>
<evidence type="ECO:0000313" key="5">
    <source>
        <dbReference type="EMBL" id="MBB3702532.1"/>
    </source>
</evidence>
<comment type="similarity">
    <text evidence="1">Belongs to the N(4)/N(6)-methyltransferase family.</text>
</comment>
<proteinExistence type="inferred from homology"/>
<dbReference type="PROSITE" id="PS00092">
    <property type="entry name" value="N6_MTASE"/>
    <property type="match status" value="1"/>
</dbReference>
<dbReference type="Pfam" id="PF18135">
    <property type="entry name" value="Type_ISP_C"/>
    <property type="match status" value="1"/>
</dbReference>
<dbReference type="GO" id="GO:0005829">
    <property type="term" value="C:cytosol"/>
    <property type="evidence" value="ECO:0007669"/>
    <property type="project" value="TreeGrafter"/>
</dbReference>
<gene>
    <name evidence="5" type="ORF">FHS60_000990</name>
</gene>
<feature type="domain" description="Helicase C-terminal" evidence="4">
    <location>
        <begin position="471"/>
        <end position="672"/>
    </location>
</feature>
<dbReference type="Pfam" id="PF13156">
    <property type="entry name" value="Mrr_cat_2"/>
    <property type="match status" value="1"/>
</dbReference>
<dbReference type="InterPro" id="IPR011335">
    <property type="entry name" value="Restrct_endonuc-II-like"/>
</dbReference>
<dbReference type="InterPro" id="IPR002052">
    <property type="entry name" value="DNA_methylase_N6_adenine_CS"/>
</dbReference>
<dbReference type="Proteomes" id="UP000541425">
    <property type="component" value="Unassembled WGS sequence"/>
</dbReference>
<dbReference type="GO" id="GO:0004386">
    <property type="term" value="F:helicase activity"/>
    <property type="evidence" value="ECO:0007669"/>
    <property type="project" value="UniProtKB-KW"/>
</dbReference>
<evidence type="ECO:0000259" key="4">
    <source>
        <dbReference type="PROSITE" id="PS51194"/>
    </source>
</evidence>
<dbReference type="PROSITE" id="PS51192">
    <property type="entry name" value="HELICASE_ATP_BIND_1"/>
    <property type="match status" value="1"/>
</dbReference>
<dbReference type="CDD" id="cd18785">
    <property type="entry name" value="SF2_C"/>
    <property type="match status" value="1"/>
</dbReference>
<dbReference type="Gene3D" id="3.40.50.150">
    <property type="entry name" value="Vaccinia Virus protein VP39"/>
    <property type="match status" value="1"/>
</dbReference>